<accession>A0A3D3R5A5</accession>
<comment type="caution">
    <text evidence="2">The sequence shown here is derived from an EMBL/GenBank/DDBJ whole genome shotgun (WGS) entry which is preliminary data.</text>
</comment>
<name>A0A3D3R5A5_9PLAN</name>
<dbReference type="CDD" id="cd07247">
    <property type="entry name" value="SgaA_N_like"/>
    <property type="match status" value="1"/>
</dbReference>
<protein>
    <submittedName>
        <fullName evidence="2">Glyoxalase</fullName>
    </submittedName>
</protein>
<dbReference type="InterPro" id="IPR004360">
    <property type="entry name" value="Glyas_Fos-R_dOase_dom"/>
</dbReference>
<dbReference type="PANTHER" id="PTHR33993">
    <property type="entry name" value="GLYOXALASE-RELATED"/>
    <property type="match status" value="1"/>
</dbReference>
<dbReference type="InterPro" id="IPR029068">
    <property type="entry name" value="Glyas_Bleomycin-R_OHBP_Dase"/>
</dbReference>
<organism evidence="2 3">
    <name type="scientific">Gimesia maris</name>
    <dbReference type="NCBI Taxonomy" id="122"/>
    <lineage>
        <taxon>Bacteria</taxon>
        <taxon>Pseudomonadati</taxon>
        <taxon>Planctomycetota</taxon>
        <taxon>Planctomycetia</taxon>
        <taxon>Planctomycetales</taxon>
        <taxon>Planctomycetaceae</taxon>
        <taxon>Gimesia</taxon>
    </lineage>
</organism>
<dbReference type="Gene3D" id="3.10.180.10">
    <property type="entry name" value="2,3-Dihydroxybiphenyl 1,2-Dioxygenase, domain 1"/>
    <property type="match status" value="1"/>
</dbReference>
<dbReference type="AlphaFoldDB" id="A0A3D3R5A5"/>
<dbReference type="InterPro" id="IPR037523">
    <property type="entry name" value="VOC_core"/>
</dbReference>
<dbReference type="Proteomes" id="UP000263642">
    <property type="component" value="Unassembled WGS sequence"/>
</dbReference>
<reference evidence="2 3" key="1">
    <citation type="journal article" date="2018" name="Nat. Biotechnol.">
        <title>A standardized bacterial taxonomy based on genome phylogeny substantially revises the tree of life.</title>
        <authorList>
            <person name="Parks D.H."/>
            <person name="Chuvochina M."/>
            <person name="Waite D.W."/>
            <person name="Rinke C."/>
            <person name="Skarshewski A."/>
            <person name="Chaumeil P.A."/>
            <person name="Hugenholtz P."/>
        </authorList>
    </citation>
    <scope>NUCLEOTIDE SEQUENCE [LARGE SCALE GENOMIC DNA]</scope>
    <source>
        <strain evidence="2">UBA9375</strain>
    </source>
</reference>
<gene>
    <name evidence="2" type="ORF">DIT97_13710</name>
</gene>
<feature type="domain" description="VOC" evidence="1">
    <location>
        <begin position="6"/>
        <end position="116"/>
    </location>
</feature>
<evidence type="ECO:0000313" key="3">
    <source>
        <dbReference type="Proteomes" id="UP000263642"/>
    </source>
</evidence>
<proteinExistence type="predicted"/>
<dbReference type="Pfam" id="PF00903">
    <property type="entry name" value="Glyoxalase"/>
    <property type="match status" value="1"/>
</dbReference>
<evidence type="ECO:0000259" key="1">
    <source>
        <dbReference type="PROSITE" id="PS51819"/>
    </source>
</evidence>
<evidence type="ECO:0000313" key="2">
    <source>
        <dbReference type="EMBL" id="HCO24041.1"/>
    </source>
</evidence>
<dbReference type="PROSITE" id="PS51819">
    <property type="entry name" value="VOC"/>
    <property type="match status" value="1"/>
</dbReference>
<sequence length="117" mass="13006">MPAHEKINYVEFPARNLAATKAFFETVFGWSFTDYGPDYTAFANEGLDGGFFKAELSSNTENGAALIVFYSERLEETLSKVEAAGGQICKPIFSFPGGRRFQFLEPSGNEFAVWSDH</sequence>
<dbReference type="InterPro" id="IPR052164">
    <property type="entry name" value="Anthracycline_SecMetBiosynth"/>
</dbReference>
<dbReference type="EMBL" id="DQAY01000078">
    <property type="protein sequence ID" value="HCO24041.1"/>
    <property type="molecule type" value="Genomic_DNA"/>
</dbReference>
<dbReference type="SUPFAM" id="SSF54593">
    <property type="entry name" value="Glyoxalase/Bleomycin resistance protein/Dihydroxybiphenyl dioxygenase"/>
    <property type="match status" value="1"/>
</dbReference>
<dbReference type="PANTHER" id="PTHR33993:SF1">
    <property type="entry name" value="GLYOXALASE FAMILY PROTEIN"/>
    <property type="match status" value="1"/>
</dbReference>